<evidence type="ECO:0000313" key="2">
    <source>
        <dbReference type="EMBL" id="MEP1062680.1"/>
    </source>
</evidence>
<reference evidence="2 3" key="1">
    <citation type="submission" date="2022-04" db="EMBL/GenBank/DDBJ databases">
        <title>Positive selection, recombination, and allopatry shape intraspecific diversity of widespread and dominant cyanobacteria.</title>
        <authorList>
            <person name="Wei J."/>
            <person name="Shu W."/>
            <person name="Hu C."/>
        </authorList>
    </citation>
    <scope>NUCLEOTIDE SEQUENCE [LARGE SCALE GENOMIC DNA]</scope>
    <source>
        <strain evidence="2 3">AS-A4</strain>
    </source>
</reference>
<feature type="compositionally biased region" description="Basic and acidic residues" evidence="1">
    <location>
        <begin position="13"/>
        <end position="24"/>
    </location>
</feature>
<name>A0ABV0KTW1_9CYAN</name>
<accession>A0ABV0KTW1</accession>
<keyword evidence="3" id="KW-1185">Reference proteome</keyword>
<organism evidence="2 3">
    <name type="scientific">Stenomitos frigidus AS-A4</name>
    <dbReference type="NCBI Taxonomy" id="2933935"/>
    <lineage>
        <taxon>Bacteria</taxon>
        <taxon>Bacillati</taxon>
        <taxon>Cyanobacteriota</taxon>
        <taxon>Cyanophyceae</taxon>
        <taxon>Leptolyngbyales</taxon>
        <taxon>Leptolyngbyaceae</taxon>
        <taxon>Stenomitos</taxon>
    </lineage>
</organism>
<sequence length="53" mass="6149">MAIKTSPFLDQGGDERLYSSDKNELTPPKYEQVSVYIFYIHRDLLLLTPFKGI</sequence>
<proteinExistence type="predicted"/>
<evidence type="ECO:0000256" key="1">
    <source>
        <dbReference type="SAM" id="MobiDB-lite"/>
    </source>
</evidence>
<gene>
    <name evidence="2" type="ORF">NDI38_30360</name>
</gene>
<dbReference type="EMBL" id="JAMPLM010000080">
    <property type="protein sequence ID" value="MEP1062680.1"/>
    <property type="molecule type" value="Genomic_DNA"/>
</dbReference>
<comment type="caution">
    <text evidence="2">The sequence shown here is derived from an EMBL/GenBank/DDBJ whole genome shotgun (WGS) entry which is preliminary data.</text>
</comment>
<protein>
    <submittedName>
        <fullName evidence="2">Uncharacterized protein</fullName>
    </submittedName>
</protein>
<feature type="region of interest" description="Disordered" evidence="1">
    <location>
        <begin position="1"/>
        <end position="25"/>
    </location>
</feature>
<dbReference type="Proteomes" id="UP001476950">
    <property type="component" value="Unassembled WGS sequence"/>
</dbReference>
<evidence type="ECO:0000313" key="3">
    <source>
        <dbReference type="Proteomes" id="UP001476950"/>
    </source>
</evidence>